<protein>
    <recommendedName>
        <fullName evidence="8">Penicillin-binding protein 2</fullName>
    </recommendedName>
</protein>
<evidence type="ECO:0000259" key="4">
    <source>
        <dbReference type="Pfam" id="PF00905"/>
    </source>
</evidence>
<dbReference type="GO" id="GO:0005886">
    <property type="term" value="C:plasma membrane"/>
    <property type="evidence" value="ECO:0007669"/>
    <property type="project" value="TreeGrafter"/>
</dbReference>
<dbReference type="Pfam" id="PF03717">
    <property type="entry name" value="PBP_dimer"/>
    <property type="match status" value="1"/>
</dbReference>
<evidence type="ECO:0000256" key="3">
    <source>
        <dbReference type="SAM" id="Phobius"/>
    </source>
</evidence>
<feature type="domain" description="Penicillin-binding protein dimerisation" evidence="5">
    <location>
        <begin position="120"/>
        <end position="186"/>
    </location>
</feature>
<dbReference type="GO" id="GO:0071555">
    <property type="term" value="P:cell wall organization"/>
    <property type="evidence" value="ECO:0007669"/>
    <property type="project" value="TreeGrafter"/>
</dbReference>
<dbReference type="Proteomes" id="UP000176192">
    <property type="component" value="Unassembled WGS sequence"/>
</dbReference>
<feature type="transmembrane region" description="Helical" evidence="3">
    <location>
        <begin position="50"/>
        <end position="70"/>
    </location>
</feature>
<dbReference type="InterPro" id="IPR005311">
    <property type="entry name" value="PBP_dimer"/>
</dbReference>
<dbReference type="EMBL" id="MFVV01000014">
    <property type="protein sequence ID" value="OGJ03769.1"/>
    <property type="molecule type" value="Genomic_DNA"/>
</dbReference>
<dbReference type="PANTHER" id="PTHR30627">
    <property type="entry name" value="PEPTIDOGLYCAN D,D-TRANSPEPTIDASE"/>
    <property type="match status" value="1"/>
</dbReference>
<dbReference type="Gene3D" id="3.90.1310.10">
    <property type="entry name" value="Penicillin-binding protein 2a (Domain 2)"/>
    <property type="match status" value="1"/>
</dbReference>
<comment type="caution">
    <text evidence="6">The sequence shown here is derived from an EMBL/GenBank/DDBJ whole genome shotgun (WGS) entry which is preliminary data.</text>
</comment>
<dbReference type="AlphaFoldDB" id="A0A1F6YBN9"/>
<comment type="subcellular location">
    <subcellularLocation>
        <location evidence="1">Membrane</location>
    </subcellularLocation>
</comment>
<evidence type="ECO:0000313" key="7">
    <source>
        <dbReference type="Proteomes" id="UP000176192"/>
    </source>
</evidence>
<dbReference type="SUPFAM" id="SSF56601">
    <property type="entry name" value="beta-lactamase/transpeptidase-like"/>
    <property type="match status" value="1"/>
</dbReference>
<gene>
    <name evidence="6" type="ORF">A3G06_02555</name>
</gene>
<accession>A0A1F6YBN9</accession>
<dbReference type="Pfam" id="PF00905">
    <property type="entry name" value="Transpeptidase"/>
    <property type="match status" value="1"/>
</dbReference>
<organism evidence="6 7">
    <name type="scientific">Candidatus Nomurabacteria bacterium RIFCSPLOWO2_12_FULL_46_14</name>
    <dbReference type="NCBI Taxonomy" id="1801797"/>
    <lineage>
        <taxon>Bacteria</taxon>
        <taxon>Candidatus Nomuraibacteriota</taxon>
    </lineage>
</organism>
<evidence type="ECO:0000256" key="2">
    <source>
        <dbReference type="ARBA" id="ARBA00023136"/>
    </source>
</evidence>
<keyword evidence="3" id="KW-1133">Transmembrane helix</keyword>
<dbReference type="InterPro" id="IPR001460">
    <property type="entry name" value="PCN-bd_Tpept"/>
</dbReference>
<dbReference type="InterPro" id="IPR050515">
    <property type="entry name" value="Beta-lactam/transpept"/>
</dbReference>
<evidence type="ECO:0000313" key="6">
    <source>
        <dbReference type="EMBL" id="OGJ03769.1"/>
    </source>
</evidence>
<dbReference type="SUPFAM" id="SSF56519">
    <property type="entry name" value="Penicillin binding protein dimerisation domain"/>
    <property type="match status" value="1"/>
</dbReference>
<sequence>MIKRIQRKRKIRNADFVEPDEIFLDSRNMPNFNLQQFEGRIEKPIGKNTIIFTGIFFILVLMIFSGRLLYLQVVKGEAYLERSEGNTLEKHIIFAERGIIYDRNNKEIAWNQQTVDTPFPARAYLSPGFSHLLGYISYPAEDKNGVFWQTEFKGLDGLEKQYNDILKGENGGKIAEVDVKGEIQSENIINPPLGGEGLYTTVDSRIQGELFRLIENLARSQAYNGGAGIIMDLRDGGIISSVSYPEYNAEILSRGKEKEIIDNYLSDKRKVFLDRTISGLYTPGSIIKPFLALGALAENIIDPAKKILSTGSISIPNPYRPGENSVFKDWRVNGWTDMRQALAVSSDIYFYTIGGGFEDQRGLGIVNIEKYIRLFGIGEKTDVDLPDEKSGTIPNPEWKMKNFAGDPWRIGDTYNSSIGQYGWQVTPIQMLRAIAAIGNDGRLLEPHFVLDKNAPATLQIMNLLEKDFAIVREGMRQAVSYGTAIALNVPYVEVAAKTGTAQVGVSKNKVNSWVVGFWPVENPKYAFTVMMESGPSSGATGATSVMRGLLDWMSQNAPEYLK</sequence>
<evidence type="ECO:0000259" key="5">
    <source>
        <dbReference type="Pfam" id="PF03717"/>
    </source>
</evidence>
<dbReference type="Gene3D" id="3.40.710.10">
    <property type="entry name" value="DD-peptidase/beta-lactamase superfamily"/>
    <property type="match status" value="1"/>
</dbReference>
<name>A0A1F6YBN9_9BACT</name>
<dbReference type="InterPro" id="IPR012338">
    <property type="entry name" value="Beta-lactam/transpept-like"/>
</dbReference>
<evidence type="ECO:0008006" key="8">
    <source>
        <dbReference type="Google" id="ProtNLM"/>
    </source>
</evidence>
<reference evidence="6 7" key="1">
    <citation type="journal article" date="2016" name="Nat. Commun.">
        <title>Thousands of microbial genomes shed light on interconnected biogeochemical processes in an aquifer system.</title>
        <authorList>
            <person name="Anantharaman K."/>
            <person name="Brown C.T."/>
            <person name="Hug L.A."/>
            <person name="Sharon I."/>
            <person name="Castelle C.J."/>
            <person name="Probst A.J."/>
            <person name="Thomas B.C."/>
            <person name="Singh A."/>
            <person name="Wilkins M.J."/>
            <person name="Karaoz U."/>
            <person name="Brodie E.L."/>
            <person name="Williams K.H."/>
            <person name="Hubbard S.S."/>
            <person name="Banfield J.F."/>
        </authorList>
    </citation>
    <scope>NUCLEOTIDE SEQUENCE [LARGE SCALE GENOMIC DNA]</scope>
</reference>
<evidence type="ECO:0000256" key="1">
    <source>
        <dbReference type="ARBA" id="ARBA00004370"/>
    </source>
</evidence>
<dbReference type="GO" id="GO:0008658">
    <property type="term" value="F:penicillin binding"/>
    <property type="evidence" value="ECO:0007669"/>
    <property type="project" value="InterPro"/>
</dbReference>
<dbReference type="STRING" id="1801797.A3G06_02555"/>
<keyword evidence="3" id="KW-0812">Transmembrane</keyword>
<proteinExistence type="predicted"/>
<feature type="domain" description="Penicillin-binding protein transpeptidase" evidence="4">
    <location>
        <begin position="227"/>
        <end position="545"/>
    </location>
</feature>
<keyword evidence="2 3" id="KW-0472">Membrane</keyword>
<dbReference type="InterPro" id="IPR036138">
    <property type="entry name" value="PBP_dimer_sf"/>
</dbReference>